<reference evidence="1" key="3">
    <citation type="submission" date="2025-09" db="UniProtKB">
        <authorList>
            <consortium name="Ensembl"/>
        </authorList>
    </citation>
    <scope>IDENTIFICATION</scope>
</reference>
<reference evidence="1 2" key="1">
    <citation type="submission" date="2019-11" db="EMBL/GenBank/DDBJ databases">
        <title>Strigops habroptila (kakapo) genome, bStrHab1, primary haplotype, v2.</title>
        <authorList>
            <person name="Jarvis E.D."/>
            <person name="Howard J."/>
            <person name="Rhie A."/>
            <person name="Phillippy A."/>
            <person name="Korlach J."/>
            <person name="Digby A."/>
            <person name="Iorns D."/>
            <person name="Eason D."/>
            <person name="Robertson B."/>
            <person name="Raemaekers T."/>
            <person name="Howe K."/>
            <person name="Lewin H."/>
            <person name="Damas J."/>
            <person name="Hastie A."/>
            <person name="Tracey A."/>
            <person name="Chow W."/>
            <person name="Fedrigo O."/>
        </authorList>
    </citation>
    <scope>NUCLEOTIDE SEQUENCE [LARGE SCALE GENOMIC DNA]</scope>
</reference>
<name>A0A672TIN4_STRHB</name>
<evidence type="ECO:0000313" key="1">
    <source>
        <dbReference type="Ensembl" id="ENSSHBP00005001598.1"/>
    </source>
</evidence>
<accession>A0A672TIN4</accession>
<sequence>MSTSGLKVAPHSPASKQTPCNNLGKYYQYTNPSHAHNEKYMQAAAMLAVQELALQKRRPNIMAFSPQKPPNLIISLKSRCLSM</sequence>
<dbReference type="Ensembl" id="ENSSHBT00005001939.1">
    <property type="protein sequence ID" value="ENSSHBP00005001598.1"/>
    <property type="gene ID" value="ENSSHBG00005001456.1"/>
</dbReference>
<dbReference type="AlphaFoldDB" id="A0A672TIN4"/>
<keyword evidence="2" id="KW-1185">Reference proteome</keyword>
<dbReference type="Proteomes" id="UP000472266">
    <property type="component" value="Chromosome 3"/>
</dbReference>
<reference evidence="1" key="2">
    <citation type="submission" date="2025-08" db="UniProtKB">
        <authorList>
            <consortium name="Ensembl"/>
        </authorList>
    </citation>
    <scope>IDENTIFICATION</scope>
</reference>
<protein>
    <submittedName>
        <fullName evidence="1">Uncharacterized protein</fullName>
    </submittedName>
</protein>
<proteinExistence type="predicted"/>
<evidence type="ECO:0000313" key="2">
    <source>
        <dbReference type="Proteomes" id="UP000472266"/>
    </source>
</evidence>
<dbReference type="InParanoid" id="A0A672TIN4"/>
<organism evidence="1 2">
    <name type="scientific">Strigops habroptila</name>
    <name type="common">Kakapo</name>
    <dbReference type="NCBI Taxonomy" id="2489341"/>
    <lineage>
        <taxon>Eukaryota</taxon>
        <taxon>Metazoa</taxon>
        <taxon>Chordata</taxon>
        <taxon>Craniata</taxon>
        <taxon>Vertebrata</taxon>
        <taxon>Euteleostomi</taxon>
        <taxon>Archelosauria</taxon>
        <taxon>Archosauria</taxon>
        <taxon>Dinosauria</taxon>
        <taxon>Saurischia</taxon>
        <taxon>Theropoda</taxon>
        <taxon>Coelurosauria</taxon>
        <taxon>Aves</taxon>
        <taxon>Neognathae</taxon>
        <taxon>Neoaves</taxon>
        <taxon>Telluraves</taxon>
        <taxon>Australaves</taxon>
        <taxon>Psittaciformes</taxon>
        <taxon>Psittacidae</taxon>
        <taxon>Strigops</taxon>
    </lineage>
</organism>